<feature type="domain" description="NACHT" evidence="5">
    <location>
        <begin position="462"/>
        <end position="607"/>
    </location>
</feature>
<dbReference type="SMART" id="SM00320">
    <property type="entry name" value="WD40"/>
    <property type="match status" value="11"/>
</dbReference>
<dbReference type="PANTHER" id="PTHR19848:SF8">
    <property type="entry name" value="F-BOX AND WD REPEAT DOMAIN CONTAINING 7"/>
    <property type="match status" value="1"/>
</dbReference>
<evidence type="ECO:0000313" key="7">
    <source>
        <dbReference type="Proteomes" id="UP001287356"/>
    </source>
</evidence>
<evidence type="ECO:0000256" key="1">
    <source>
        <dbReference type="ARBA" id="ARBA00022574"/>
    </source>
</evidence>
<feature type="repeat" description="WD" evidence="3">
    <location>
        <begin position="1163"/>
        <end position="1204"/>
    </location>
</feature>
<dbReference type="Gene3D" id="2.130.10.10">
    <property type="entry name" value="YVTN repeat-like/Quinoprotein amine dehydrogenase"/>
    <property type="match status" value="4"/>
</dbReference>
<dbReference type="GO" id="GO:0035097">
    <property type="term" value="C:histone methyltransferase complex"/>
    <property type="evidence" value="ECO:0007669"/>
    <property type="project" value="UniProtKB-ARBA"/>
</dbReference>
<feature type="repeat" description="WD" evidence="3">
    <location>
        <begin position="1037"/>
        <end position="1078"/>
    </location>
</feature>
<dbReference type="Pfam" id="PF25173">
    <property type="entry name" value="Beta-prop_WDR3_1st"/>
    <property type="match status" value="1"/>
</dbReference>
<feature type="repeat" description="WD" evidence="3">
    <location>
        <begin position="1205"/>
        <end position="1246"/>
    </location>
</feature>
<accession>A0AAE0KDV5</accession>
<feature type="compositionally biased region" description="Basic and acidic residues" evidence="4">
    <location>
        <begin position="17"/>
        <end position="29"/>
    </location>
</feature>
<dbReference type="InterPro" id="IPR036322">
    <property type="entry name" value="WD40_repeat_dom_sf"/>
</dbReference>
<dbReference type="PROSITE" id="PS50082">
    <property type="entry name" value="WD_REPEATS_2"/>
    <property type="match status" value="11"/>
</dbReference>
<dbReference type="Pfam" id="PF00400">
    <property type="entry name" value="WD40"/>
    <property type="match status" value="7"/>
</dbReference>
<dbReference type="InterPro" id="IPR031359">
    <property type="entry name" value="NACHT_N"/>
</dbReference>
<dbReference type="InterPro" id="IPR027417">
    <property type="entry name" value="P-loop_NTPase"/>
</dbReference>
<keyword evidence="1 3" id="KW-0853">WD repeat</keyword>
<feature type="repeat" description="WD" evidence="3">
    <location>
        <begin position="1418"/>
        <end position="1441"/>
    </location>
</feature>
<reference evidence="6" key="2">
    <citation type="submission" date="2023-06" db="EMBL/GenBank/DDBJ databases">
        <authorList>
            <consortium name="Lawrence Berkeley National Laboratory"/>
            <person name="Haridas S."/>
            <person name="Hensen N."/>
            <person name="Bonometti L."/>
            <person name="Westerberg I."/>
            <person name="Brannstrom I.O."/>
            <person name="Guillou S."/>
            <person name="Cros-Aarteil S."/>
            <person name="Calhoun S."/>
            <person name="Kuo A."/>
            <person name="Mondo S."/>
            <person name="Pangilinan J."/>
            <person name="Riley R."/>
            <person name="Labutti K."/>
            <person name="Andreopoulos B."/>
            <person name="Lipzen A."/>
            <person name="Chen C."/>
            <person name="Yanf M."/>
            <person name="Daum C."/>
            <person name="Ng V."/>
            <person name="Clum A."/>
            <person name="Steindorff A."/>
            <person name="Ohm R."/>
            <person name="Martin F."/>
            <person name="Silar P."/>
            <person name="Natvig D."/>
            <person name="Lalanne C."/>
            <person name="Gautier V."/>
            <person name="Ament-Velasquez S.L."/>
            <person name="Kruys A."/>
            <person name="Hutchinson M.I."/>
            <person name="Powell A.J."/>
            <person name="Barry K."/>
            <person name="Miller A.N."/>
            <person name="Grigoriev I.V."/>
            <person name="Debuchy R."/>
            <person name="Gladieux P."/>
            <person name="Thoren M.H."/>
            <person name="Johannesson H."/>
        </authorList>
    </citation>
    <scope>NUCLEOTIDE SEQUENCE</scope>
    <source>
        <strain evidence="6">CBS 958.72</strain>
    </source>
</reference>
<evidence type="ECO:0000256" key="4">
    <source>
        <dbReference type="SAM" id="MobiDB-lite"/>
    </source>
</evidence>
<dbReference type="PRINTS" id="PR00320">
    <property type="entry name" value="GPROTEINBRPT"/>
</dbReference>
<dbReference type="InterPro" id="IPR015943">
    <property type="entry name" value="WD40/YVTN_repeat-like_dom_sf"/>
</dbReference>
<keyword evidence="2" id="KW-0677">Repeat</keyword>
<dbReference type="Proteomes" id="UP001287356">
    <property type="component" value="Unassembled WGS sequence"/>
</dbReference>
<feature type="compositionally biased region" description="Polar residues" evidence="4">
    <location>
        <begin position="49"/>
        <end position="68"/>
    </location>
</feature>
<dbReference type="InterPro" id="IPR001680">
    <property type="entry name" value="WD40_rpt"/>
</dbReference>
<feature type="repeat" description="WD" evidence="3">
    <location>
        <begin position="1287"/>
        <end position="1328"/>
    </location>
</feature>
<dbReference type="SUPFAM" id="SSF52540">
    <property type="entry name" value="P-loop containing nucleoside triphosphate hydrolases"/>
    <property type="match status" value="1"/>
</dbReference>
<dbReference type="InterPro" id="IPR007111">
    <property type="entry name" value="NACHT_NTPase"/>
</dbReference>
<evidence type="ECO:0000313" key="6">
    <source>
        <dbReference type="EMBL" id="KAK3374120.1"/>
    </source>
</evidence>
<dbReference type="Pfam" id="PF24883">
    <property type="entry name" value="NPHP3_N"/>
    <property type="match status" value="1"/>
</dbReference>
<dbReference type="FunFam" id="2.130.10.10:FF:000228">
    <property type="entry name" value="COMPASS-like H3K4 histone methylase component WDR5A"/>
    <property type="match status" value="1"/>
</dbReference>
<dbReference type="Pfam" id="PF17100">
    <property type="entry name" value="NACHT_N"/>
    <property type="match status" value="1"/>
</dbReference>
<dbReference type="PROSITE" id="PS50294">
    <property type="entry name" value="WD_REPEATS_REGION"/>
    <property type="match status" value="10"/>
</dbReference>
<feature type="repeat" description="WD" evidence="3">
    <location>
        <begin position="1079"/>
        <end position="1120"/>
    </location>
</feature>
<dbReference type="InterPro" id="IPR056884">
    <property type="entry name" value="NPHP3-like_N"/>
</dbReference>
<organism evidence="6 7">
    <name type="scientific">Lasiosphaeria ovina</name>
    <dbReference type="NCBI Taxonomy" id="92902"/>
    <lineage>
        <taxon>Eukaryota</taxon>
        <taxon>Fungi</taxon>
        <taxon>Dikarya</taxon>
        <taxon>Ascomycota</taxon>
        <taxon>Pezizomycotina</taxon>
        <taxon>Sordariomycetes</taxon>
        <taxon>Sordariomycetidae</taxon>
        <taxon>Sordariales</taxon>
        <taxon>Lasiosphaeriaceae</taxon>
        <taxon>Lasiosphaeria</taxon>
    </lineage>
</organism>
<feature type="repeat" description="WD" evidence="3">
    <location>
        <begin position="1329"/>
        <end position="1370"/>
    </location>
</feature>
<evidence type="ECO:0000256" key="3">
    <source>
        <dbReference type="PROSITE-ProRule" id="PRU00221"/>
    </source>
</evidence>
<dbReference type="Gene3D" id="3.40.50.300">
    <property type="entry name" value="P-loop containing nucleotide triphosphate hydrolases"/>
    <property type="match status" value="1"/>
</dbReference>
<sequence>MAGGLWKKLGLSRWRKKIQEKEMTQKDPKTNCSVASANSSEANIPRSEQAASSTTVTPPILRLTTNSPDLLAPAVPPAPSNTATPASLSNTSDKVKEKHPVAIECQALDIGEGPAAGVSLWDRAYDVLKEEKPDRVTEYEQLLSRVLIRALSTPQAANGTEDVAGITNHVPQNDPIARREKLKEIMELGLKHMEDKKISTTLLGREIVLQDAVAKVAGAVEWVEAQVKDAIKDLPYASIVMAGVSLVLPLLKNPAAAEEANRDGFTYVTSQMRYFAAMESLLLPQDTKSDLKDDLTERLVDFYKLIIDFQVQSIIRFYRTRTKNFFRGTVNYDGWDQKLQDIKDTDAALVARFETAMSASSLQELRVLAREAQQSRKVLNDMLIRIRQLVVISRDHLDFARKMDRRMSDADNRTCLRDLQTTNPYLDKERIELAKGGLLKDSYSWVLENVDFHRLRGTEQSRLLWIKGDPGKGKTMLLCGIIDELVKSTPSTTNVTFFFCQATDNRINNATAVLRGLLYLLVKQQRSLISHIREIYDDSGKQCFEGTNAWVALSKILIGILNDGRLHDTYFVIDALDECTTDLDLLLNFIVRESAAHSNVKWIVSSRNWPSIERGLDTTLQKVKLSLELNEKSVSAAVNAYIQFKVNELAKQNGYDSDTWNGVRQYLSLNANGTFLWVALVCHKLANIPGWEAQEKLTAFPPGLDAFYRRMMDQIRSLDDVDADLCKSILAVVSVVYRPITVDELASLVNIPSGASGNYRALAEIIERCGSFLTLRERAISFVHQSAKDFLTQKASGETFPSGIRDVHHVIFSRSLRVLTNTLRRDIYSLGAPGSFIEDTKLPDPDPLAAARYACVYWVDHLHDWQSSDNTKHPDGFQDGGAIEDFLRQHYLHWLEALSLCKSMSQGIFSMAKLENFLQQREITSQLPNLIYDMRRFVLYCRWLVENHPLQVYASALVFSPARSITRDLFKQEESRWITTGPAVEDDWNACRQTLEGHSDWVTSVAFSPDSKLVTSGSNDKTVKIWDTATGVCTQTLEGHSGWVRSVVFSPDSKLITSGSDDRTVKIWNTATGAYTQTLEGHSGYVMSVAFSPDSKLIISGSADMTIKIWDTATGVCTQTLEGHSGWVTSVAFSPDSKLITSGSDDRTVKIWNAATGVCTQTLEGHSGYVLSVAFSPDSKLVTSGSNDRTVKIWDTATGVYTQTLEGHSGSVTSVAFSPDLKLVTSGSNDRTVKIWNAATGVCTQTLEGHSVTSVAFSPDSKLITSGSVDSTVKIWDAATGVYTQTLEGHSGSVTSVAFSPDLKLVTSGSNDRTVKIWDAATGVCTQTLEGHSGSVTSVAFSPDSKLITSGSVDSTVKIWDAATGVYTQTLEGHSDWVRSVAFSPDSKLVASGSNNKTVKIWDAATGACTQTLENHMLEGHSDWVRSVAFSPDSKLVTSGSFTSRSGNQDYSIGSDDRWIMRGSENWLWLPPGFRPVCSAVVASTIAIGCLSGRVLIITFPTDN</sequence>
<comment type="caution">
    <text evidence="6">The sequence shown here is derived from an EMBL/GenBank/DDBJ whole genome shotgun (WGS) entry which is preliminary data.</text>
</comment>
<dbReference type="InterPro" id="IPR019775">
    <property type="entry name" value="WD40_repeat_CS"/>
</dbReference>
<feature type="repeat" description="WD" evidence="3">
    <location>
        <begin position="1371"/>
        <end position="1412"/>
    </location>
</feature>
<dbReference type="PROSITE" id="PS50837">
    <property type="entry name" value="NACHT"/>
    <property type="match status" value="1"/>
</dbReference>
<dbReference type="SUPFAM" id="SSF50978">
    <property type="entry name" value="WD40 repeat-like"/>
    <property type="match status" value="2"/>
</dbReference>
<dbReference type="PROSITE" id="PS00678">
    <property type="entry name" value="WD_REPEATS_1"/>
    <property type="match status" value="10"/>
</dbReference>
<proteinExistence type="predicted"/>
<dbReference type="InterPro" id="IPR020472">
    <property type="entry name" value="WD40_PAC1"/>
</dbReference>
<feature type="repeat" description="WD" evidence="3">
    <location>
        <begin position="1121"/>
        <end position="1162"/>
    </location>
</feature>
<feature type="compositionally biased region" description="Polar residues" evidence="4">
    <location>
        <begin position="30"/>
        <end position="42"/>
    </location>
</feature>
<gene>
    <name evidence="6" type="ORF">B0T24DRAFT_288064</name>
</gene>
<evidence type="ECO:0000259" key="5">
    <source>
        <dbReference type="PROSITE" id="PS50837"/>
    </source>
</evidence>
<feature type="repeat" description="WD" evidence="3">
    <location>
        <begin position="1252"/>
        <end position="1286"/>
    </location>
</feature>
<dbReference type="CDD" id="cd00200">
    <property type="entry name" value="WD40"/>
    <property type="match status" value="2"/>
</dbReference>
<keyword evidence="7" id="KW-1185">Reference proteome</keyword>
<dbReference type="EMBL" id="JAULSN010000004">
    <property type="protein sequence ID" value="KAK3374120.1"/>
    <property type="molecule type" value="Genomic_DNA"/>
</dbReference>
<name>A0AAE0KDV5_9PEZI</name>
<protein>
    <submittedName>
        <fullName evidence="6">WD40-repeat-containing domain protein</fullName>
    </submittedName>
</protein>
<evidence type="ECO:0000256" key="2">
    <source>
        <dbReference type="ARBA" id="ARBA00022737"/>
    </source>
</evidence>
<reference evidence="6" key="1">
    <citation type="journal article" date="2023" name="Mol. Phylogenet. Evol.">
        <title>Genome-scale phylogeny and comparative genomics of the fungal order Sordariales.</title>
        <authorList>
            <person name="Hensen N."/>
            <person name="Bonometti L."/>
            <person name="Westerberg I."/>
            <person name="Brannstrom I.O."/>
            <person name="Guillou S."/>
            <person name="Cros-Aarteil S."/>
            <person name="Calhoun S."/>
            <person name="Haridas S."/>
            <person name="Kuo A."/>
            <person name="Mondo S."/>
            <person name="Pangilinan J."/>
            <person name="Riley R."/>
            <person name="LaButti K."/>
            <person name="Andreopoulos B."/>
            <person name="Lipzen A."/>
            <person name="Chen C."/>
            <person name="Yan M."/>
            <person name="Daum C."/>
            <person name="Ng V."/>
            <person name="Clum A."/>
            <person name="Steindorff A."/>
            <person name="Ohm R.A."/>
            <person name="Martin F."/>
            <person name="Silar P."/>
            <person name="Natvig D.O."/>
            <person name="Lalanne C."/>
            <person name="Gautier V."/>
            <person name="Ament-Velasquez S.L."/>
            <person name="Kruys A."/>
            <person name="Hutchinson M.I."/>
            <person name="Powell A.J."/>
            <person name="Barry K."/>
            <person name="Miller A.N."/>
            <person name="Grigoriev I.V."/>
            <person name="Debuchy R."/>
            <person name="Gladieux P."/>
            <person name="Hiltunen Thoren M."/>
            <person name="Johannesson H."/>
        </authorList>
    </citation>
    <scope>NUCLEOTIDE SEQUENCE</scope>
    <source>
        <strain evidence="6">CBS 958.72</strain>
    </source>
</reference>
<dbReference type="PANTHER" id="PTHR19848">
    <property type="entry name" value="WD40 REPEAT PROTEIN"/>
    <property type="match status" value="1"/>
</dbReference>
<feature type="repeat" description="WD" evidence="3">
    <location>
        <begin position="995"/>
        <end position="1036"/>
    </location>
</feature>
<feature type="region of interest" description="Disordered" evidence="4">
    <location>
        <begin position="17"/>
        <end position="95"/>
    </location>
</feature>